<name>A0A3E2HG41_SCYLI</name>
<dbReference type="GO" id="GO:0045944">
    <property type="term" value="P:positive regulation of transcription by RNA polymerase II"/>
    <property type="evidence" value="ECO:0007669"/>
    <property type="project" value="TreeGrafter"/>
</dbReference>
<dbReference type="GO" id="GO:0005634">
    <property type="term" value="C:nucleus"/>
    <property type="evidence" value="ECO:0007669"/>
    <property type="project" value="UniProtKB-SubCell"/>
</dbReference>
<dbReference type="Pfam" id="PF00172">
    <property type="entry name" value="Zn_clus"/>
    <property type="match status" value="1"/>
</dbReference>
<reference evidence="5 6" key="1">
    <citation type="submission" date="2018-05" db="EMBL/GenBank/DDBJ databases">
        <title>Draft genome sequence of Scytalidium lignicola DSM 105466, a ubiquitous saprotrophic fungus.</title>
        <authorList>
            <person name="Buettner E."/>
            <person name="Gebauer A.M."/>
            <person name="Hofrichter M."/>
            <person name="Liers C."/>
            <person name="Kellner H."/>
        </authorList>
    </citation>
    <scope>NUCLEOTIDE SEQUENCE [LARGE SCALE GENOMIC DNA]</scope>
    <source>
        <strain evidence="5 6">DSM 105466</strain>
    </source>
</reference>
<dbReference type="SMART" id="SM00066">
    <property type="entry name" value="GAL4"/>
    <property type="match status" value="1"/>
</dbReference>
<dbReference type="EMBL" id="NCSJ02000056">
    <property type="protein sequence ID" value="RFU32369.1"/>
    <property type="molecule type" value="Genomic_DNA"/>
</dbReference>
<dbReference type="InterPro" id="IPR001138">
    <property type="entry name" value="Zn2Cys6_DnaBD"/>
</dbReference>
<protein>
    <recommendedName>
        <fullName evidence="4">Zn(2)-C6 fungal-type domain-containing protein</fullName>
    </recommendedName>
</protein>
<dbReference type="PANTHER" id="PTHR37534:SF26">
    <property type="entry name" value="TRANSCRIPTION FACTOR, PUTATIVE-RELATED"/>
    <property type="match status" value="1"/>
</dbReference>
<sequence>MSGPLRSKQGCWTCRLRKKKCDEGRPNCSTCESLSITCYGFGAKPDWMDNSEKEKAVVNSLKETVKRTSRRKATTQYSKQPGPIITIAPKHSNGSIQNFSFGSGSTHQDCVTTLLDHESSQENGVNVLQNESTDPPSPERGDLISGSMFSIPADDSALLMHFLDNVFPLQYPMYNPGISEGGRGWLLALLLRTKPLYHAALALSVYHRRIILFAKTHHSCRAATLLQQEKHLEICIKLLNQLTQNSCPSNRRGTVTSVIQLGFFELFTGHGNTWQPHFRAAMNMYQKAYKDNLVHFGLADKSRAILCEDLPLSEYEPVVVEEVVNFRFLAGTIIWLDITSSITAGTRPHLLPYHSFVIASNSQTKLEDIMGCKNWVMLQIGRIAALHEHKTQALQQGHFDRPEFEQSVDDISREIQCGFTQGALEGFDISECDSTTTLNTISDPLMFVTHIFAYMASLYLHLVAHGFGELEVLNTAISGAMRMLQTRISMHLLPALVCPLFVIGSVARREDEQFFRKVFSSPPLLDPLLKHRGRILPILEEIWRRRQIMPGFTWKDSLELTHDIMLL</sequence>
<dbReference type="SUPFAM" id="SSF57701">
    <property type="entry name" value="Zn2/Cys6 DNA-binding domain"/>
    <property type="match status" value="1"/>
</dbReference>
<dbReference type="CDD" id="cd00067">
    <property type="entry name" value="GAL4"/>
    <property type="match status" value="1"/>
</dbReference>
<keyword evidence="3" id="KW-0472">Membrane</keyword>
<gene>
    <name evidence="5" type="ORF">B7463_g3968</name>
</gene>
<comment type="subcellular location">
    <subcellularLocation>
        <location evidence="1">Nucleus</location>
    </subcellularLocation>
</comment>
<dbReference type="PANTHER" id="PTHR37534">
    <property type="entry name" value="TRANSCRIPTIONAL ACTIVATOR PROTEIN UGA3"/>
    <property type="match status" value="1"/>
</dbReference>
<feature type="domain" description="Zn(2)-C6 fungal-type" evidence="4">
    <location>
        <begin position="10"/>
        <end position="38"/>
    </location>
</feature>
<dbReference type="PROSITE" id="PS50048">
    <property type="entry name" value="ZN2_CY6_FUNGAL_2"/>
    <property type="match status" value="1"/>
</dbReference>
<evidence type="ECO:0000313" key="5">
    <source>
        <dbReference type="EMBL" id="RFU32369.1"/>
    </source>
</evidence>
<keyword evidence="3" id="KW-0812">Transmembrane</keyword>
<keyword evidence="6" id="KW-1185">Reference proteome</keyword>
<evidence type="ECO:0000259" key="4">
    <source>
        <dbReference type="PROSITE" id="PS50048"/>
    </source>
</evidence>
<dbReference type="PROSITE" id="PS00463">
    <property type="entry name" value="ZN2_CY6_FUNGAL_1"/>
    <property type="match status" value="1"/>
</dbReference>
<dbReference type="Proteomes" id="UP000258309">
    <property type="component" value="Unassembled WGS sequence"/>
</dbReference>
<feature type="non-terminal residue" evidence="5">
    <location>
        <position position="1"/>
    </location>
</feature>
<accession>A0A3E2HG41</accession>
<organism evidence="5 6">
    <name type="scientific">Scytalidium lignicola</name>
    <name type="common">Hyphomycete</name>
    <dbReference type="NCBI Taxonomy" id="5539"/>
    <lineage>
        <taxon>Eukaryota</taxon>
        <taxon>Fungi</taxon>
        <taxon>Dikarya</taxon>
        <taxon>Ascomycota</taxon>
        <taxon>Pezizomycotina</taxon>
        <taxon>Leotiomycetes</taxon>
        <taxon>Leotiomycetes incertae sedis</taxon>
        <taxon>Scytalidium</taxon>
    </lineage>
</organism>
<evidence type="ECO:0000313" key="6">
    <source>
        <dbReference type="Proteomes" id="UP000258309"/>
    </source>
</evidence>
<feature type="transmembrane region" description="Helical" evidence="3">
    <location>
        <begin position="488"/>
        <end position="507"/>
    </location>
</feature>
<dbReference type="OrthoDB" id="5213892at2759"/>
<comment type="caution">
    <text evidence="5">The sequence shown here is derived from an EMBL/GenBank/DDBJ whole genome shotgun (WGS) entry which is preliminary data.</text>
</comment>
<feature type="transmembrane region" description="Helical" evidence="3">
    <location>
        <begin position="445"/>
        <end position="468"/>
    </location>
</feature>
<dbReference type="GO" id="GO:0000976">
    <property type="term" value="F:transcription cis-regulatory region binding"/>
    <property type="evidence" value="ECO:0007669"/>
    <property type="project" value="TreeGrafter"/>
</dbReference>
<dbReference type="InterPro" id="IPR036864">
    <property type="entry name" value="Zn2-C6_fun-type_DNA-bd_sf"/>
</dbReference>
<evidence type="ECO:0000256" key="2">
    <source>
        <dbReference type="ARBA" id="ARBA00023242"/>
    </source>
</evidence>
<dbReference type="OMA" id="RSKQGCW"/>
<keyword evidence="3" id="KW-1133">Transmembrane helix</keyword>
<feature type="non-terminal residue" evidence="5">
    <location>
        <position position="567"/>
    </location>
</feature>
<evidence type="ECO:0000256" key="1">
    <source>
        <dbReference type="ARBA" id="ARBA00004123"/>
    </source>
</evidence>
<evidence type="ECO:0000256" key="3">
    <source>
        <dbReference type="SAM" id="Phobius"/>
    </source>
</evidence>
<dbReference type="InterPro" id="IPR021858">
    <property type="entry name" value="Fun_TF"/>
</dbReference>
<dbReference type="AlphaFoldDB" id="A0A3E2HG41"/>
<dbReference type="Pfam" id="PF11951">
    <property type="entry name" value="Fungal_trans_2"/>
    <property type="match status" value="1"/>
</dbReference>
<dbReference type="GO" id="GO:0000981">
    <property type="term" value="F:DNA-binding transcription factor activity, RNA polymerase II-specific"/>
    <property type="evidence" value="ECO:0007669"/>
    <property type="project" value="InterPro"/>
</dbReference>
<keyword evidence="2" id="KW-0539">Nucleus</keyword>
<dbReference type="Gene3D" id="4.10.240.10">
    <property type="entry name" value="Zn(2)-C6 fungal-type DNA-binding domain"/>
    <property type="match status" value="1"/>
</dbReference>
<dbReference type="GO" id="GO:0008270">
    <property type="term" value="F:zinc ion binding"/>
    <property type="evidence" value="ECO:0007669"/>
    <property type="project" value="InterPro"/>
</dbReference>
<proteinExistence type="predicted"/>